<dbReference type="EMBL" id="JANBUJ010003860">
    <property type="protein sequence ID" value="KAJ2759207.1"/>
    <property type="molecule type" value="Genomic_DNA"/>
</dbReference>
<proteinExistence type="predicted"/>
<reference evidence="1" key="1">
    <citation type="submission" date="2022-07" db="EMBL/GenBank/DDBJ databases">
        <title>Phylogenomic reconstructions and comparative analyses of Kickxellomycotina fungi.</title>
        <authorList>
            <person name="Reynolds N.K."/>
            <person name="Stajich J.E."/>
            <person name="Barry K."/>
            <person name="Grigoriev I.V."/>
            <person name="Crous P."/>
            <person name="Smith M.E."/>
        </authorList>
    </citation>
    <scope>NUCLEOTIDE SEQUENCE</scope>
    <source>
        <strain evidence="1">CBS 109366</strain>
    </source>
</reference>
<evidence type="ECO:0000313" key="1">
    <source>
        <dbReference type="EMBL" id="KAJ2759207.1"/>
    </source>
</evidence>
<evidence type="ECO:0000313" key="2">
    <source>
        <dbReference type="Proteomes" id="UP001140234"/>
    </source>
</evidence>
<keyword evidence="2" id="KW-1185">Reference proteome</keyword>
<sequence>MKIGGFCTLLFAIGLVALVAGCLEIIAFARVAQVADGSLFTPASPVDPLAVVWAALAVGAVSLLATLVFAFLDLAGTIVLRSRLWKQMAEAHGMDWLAPPAMKAERAGDLRWQQGKAARYSGVLRYRPATWWRRCLCLGDLAAAIRRRVAFVRLAAAVLLSLAWSSIVVQLAVVSLTGRCRPVRVGAHLVVASGSTQQMCHLVHKGTIAAVAVWACWTLLAAILVLLNTHPERLRPHPLDCEFSGIPLNIFGSHP</sequence>
<dbReference type="Proteomes" id="UP001140234">
    <property type="component" value="Unassembled WGS sequence"/>
</dbReference>
<accession>A0ACC1JJC1</accession>
<feature type="non-terminal residue" evidence="1">
    <location>
        <position position="255"/>
    </location>
</feature>
<organism evidence="1 2">
    <name type="scientific">Coemansia nantahalensis</name>
    <dbReference type="NCBI Taxonomy" id="2789366"/>
    <lineage>
        <taxon>Eukaryota</taxon>
        <taxon>Fungi</taxon>
        <taxon>Fungi incertae sedis</taxon>
        <taxon>Zoopagomycota</taxon>
        <taxon>Kickxellomycotina</taxon>
        <taxon>Kickxellomycetes</taxon>
        <taxon>Kickxellales</taxon>
        <taxon>Kickxellaceae</taxon>
        <taxon>Coemansia</taxon>
    </lineage>
</organism>
<protein>
    <submittedName>
        <fullName evidence="1">Uncharacterized protein</fullName>
    </submittedName>
</protein>
<name>A0ACC1JJC1_9FUNG</name>
<comment type="caution">
    <text evidence="1">The sequence shown here is derived from an EMBL/GenBank/DDBJ whole genome shotgun (WGS) entry which is preliminary data.</text>
</comment>
<gene>
    <name evidence="1" type="ORF">IWQ57_006616</name>
</gene>